<gene>
    <name evidence="2" type="ORF">GRI32_08590</name>
</gene>
<reference evidence="2 3" key="1">
    <citation type="submission" date="2019-12" db="EMBL/GenBank/DDBJ databases">
        <title>Genomic-based taxomic classification of the family Erythrobacteraceae.</title>
        <authorList>
            <person name="Xu L."/>
        </authorList>
    </citation>
    <scope>NUCLEOTIDE SEQUENCE [LARGE SCALE GENOMIC DNA]</scope>
    <source>
        <strain evidence="2 3">JCM 16339</strain>
    </source>
</reference>
<feature type="transmembrane region" description="Helical" evidence="1">
    <location>
        <begin position="141"/>
        <end position="161"/>
    </location>
</feature>
<dbReference type="EMBL" id="WTYY01000004">
    <property type="protein sequence ID" value="MXO88796.1"/>
    <property type="molecule type" value="Genomic_DNA"/>
</dbReference>
<keyword evidence="1" id="KW-1133">Transmembrane helix</keyword>
<feature type="transmembrane region" description="Helical" evidence="1">
    <location>
        <begin position="196"/>
        <end position="221"/>
    </location>
</feature>
<dbReference type="AlphaFoldDB" id="A0A844ZP24"/>
<feature type="transmembrane region" description="Helical" evidence="1">
    <location>
        <begin position="112"/>
        <end position="135"/>
    </location>
</feature>
<dbReference type="OrthoDB" id="7391073at2"/>
<keyword evidence="1" id="KW-0472">Membrane</keyword>
<evidence type="ECO:0000313" key="2">
    <source>
        <dbReference type="EMBL" id="MXO88796.1"/>
    </source>
</evidence>
<sequence>MKFDMSKAWSEATSMIGANREVLAIVAGLFFFLPGVILSLTTPDFPPLESVDEAAIARFTGVVQAFYADYWWLVLISFMAQLVGYLSLLALLRDDSHPTVGAAIQTGIKGILPALGTYLLFVIGATLALTLLIGVSAASGIGVLIGLASLIGVVGMIYVSVKFSLAAPVIAIDRVSNPIRVLQRSWQLTKGNSVRIFAFFALIIVAYIVLALVIGMIVGALGALTSGGVLSTVLTVISSLVGAAVTVLFVAVLAAIHRQLSGPSTSALNQTFG</sequence>
<dbReference type="Proteomes" id="UP000435243">
    <property type="component" value="Unassembled WGS sequence"/>
</dbReference>
<comment type="caution">
    <text evidence="2">The sequence shown here is derived from an EMBL/GenBank/DDBJ whole genome shotgun (WGS) entry which is preliminary data.</text>
</comment>
<protein>
    <recommendedName>
        <fullName evidence="4">Glycerophosphoryl diester phosphodiesterase membrane domain-containing protein</fullName>
    </recommendedName>
</protein>
<organism evidence="2 3">
    <name type="scientific">Alteraurantiacibacter aestuarii</name>
    <dbReference type="NCBI Taxonomy" id="650004"/>
    <lineage>
        <taxon>Bacteria</taxon>
        <taxon>Pseudomonadati</taxon>
        <taxon>Pseudomonadota</taxon>
        <taxon>Alphaproteobacteria</taxon>
        <taxon>Sphingomonadales</taxon>
        <taxon>Erythrobacteraceae</taxon>
        <taxon>Alteraurantiacibacter</taxon>
    </lineage>
</organism>
<proteinExistence type="predicted"/>
<name>A0A844ZP24_9SPHN</name>
<dbReference type="RefSeq" id="WP_160591249.1">
    <property type="nucleotide sequence ID" value="NZ_BAAAFP010000003.1"/>
</dbReference>
<evidence type="ECO:0008006" key="4">
    <source>
        <dbReference type="Google" id="ProtNLM"/>
    </source>
</evidence>
<evidence type="ECO:0000313" key="3">
    <source>
        <dbReference type="Proteomes" id="UP000435243"/>
    </source>
</evidence>
<keyword evidence="1" id="KW-0812">Transmembrane</keyword>
<accession>A0A844ZP24</accession>
<feature type="transmembrane region" description="Helical" evidence="1">
    <location>
        <begin position="233"/>
        <end position="256"/>
    </location>
</feature>
<feature type="transmembrane region" description="Helical" evidence="1">
    <location>
        <begin position="70"/>
        <end position="92"/>
    </location>
</feature>
<evidence type="ECO:0000256" key="1">
    <source>
        <dbReference type="SAM" id="Phobius"/>
    </source>
</evidence>
<keyword evidence="3" id="KW-1185">Reference proteome</keyword>